<feature type="transmembrane region" description="Helical" evidence="6">
    <location>
        <begin position="239"/>
        <end position="269"/>
    </location>
</feature>
<keyword evidence="4 6" id="KW-1133">Transmembrane helix</keyword>
<reference evidence="9" key="1">
    <citation type="submission" date="2017-02" db="EMBL/GenBank/DDBJ databases">
        <authorList>
            <person name="Varghese N."/>
            <person name="Submissions S."/>
        </authorList>
    </citation>
    <scope>NUCLEOTIDE SEQUENCE [LARGE SCALE GENOMIC DNA]</scope>
    <source>
        <strain evidence="9">SM117</strain>
    </source>
</reference>
<dbReference type="GO" id="GO:0016755">
    <property type="term" value="F:aminoacyltransferase activity"/>
    <property type="evidence" value="ECO:0007669"/>
    <property type="project" value="TreeGrafter"/>
</dbReference>
<feature type="transmembrane region" description="Helical" evidence="6">
    <location>
        <begin position="452"/>
        <end position="471"/>
    </location>
</feature>
<evidence type="ECO:0000313" key="9">
    <source>
        <dbReference type="Proteomes" id="UP000190989"/>
    </source>
</evidence>
<dbReference type="PANTHER" id="PTHR34697">
    <property type="entry name" value="PHOSPHATIDYLGLYCEROL LYSYLTRANSFERASE"/>
    <property type="match status" value="1"/>
</dbReference>
<dbReference type="STRING" id="428990.SAMN06295987_11145"/>
<feature type="transmembrane region" description="Helical" evidence="6">
    <location>
        <begin position="134"/>
        <end position="158"/>
    </location>
</feature>
<dbReference type="Gene3D" id="3.40.630.30">
    <property type="match status" value="1"/>
</dbReference>
<dbReference type="PANTHER" id="PTHR34697:SF2">
    <property type="entry name" value="PHOSPHATIDYLGLYCEROL LYSYLTRANSFERASE"/>
    <property type="match status" value="1"/>
</dbReference>
<comment type="subcellular location">
    <subcellularLocation>
        <location evidence="1">Cell membrane</location>
        <topology evidence="1">Multi-pass membrane protein</topology>
    </subcellularLocation>
</comment>
<feature type="transmembrane region" description="Helical" evidence="6">
    <location>
        <begin position="369"/>
        <end position="389"/>
    </location>
</feature>
<keyword evidence="5 6" id="KW-0472">Membrane</keyword>
<evidence type="ECO:0000259" key="7">
    <source>
        <dbReference type="Pfam" id="PF09924"/>
    </source>
</evidence>
<sequence>MALSRWQKPLGAILTLILGGLGLFALHKLLGEISFREARAAFHGIPAWRLGMAIGLTALSYLFLTLYDVTALRIVGRRVPYRTAGLASFTSYALSHNLGLGLLTGGTARYRIYSSGGVSGADVARIIGLAGMTFWLGLVVMTGVALAVTPGAIALGGLQLPVPMVRGFGFAVLAAVAAALFAARHSGRAVSVAGWTLPLPSARQALVQIVVACCDMAAASAALFVLVPGIGASLFPVLFLAYVLAVVVSLISHVPGGIGVFEAVILALLPQVARPELLGALIAYRVIYYLLPLVIAAAVLAIQEHRQWRGSVGSILGHSQVVATSLSPILLSMLTFGGGAMLLVSGALPGLHDRLRILRRVLPLPFTEASHIAASLSGTALLLLAPGLYQRQDGAFHLARIILLAGAAFSLLKGLDYEEASVLLVIAGLLQWTRAAFYRRSSLTSAGLSRDWLVAVALALGLSFWIGLFAYKHVAYQSELWWDFAWRGNAPRFLRASFASSVLLTAAALHWLFRTREIVDEAALRALPEAIDPMALSDRTYAALAYCGDKRFLVSSAGDAFVMYQVQGQSWIVMGDPVGNREQWSELLWRLRDMCDRSQGRLLLYQLSDRALPLAIDLGLQLIKYGEDARVDLDRFNLDCPEARSLRYSERRARREGATFEIVPASQVPSIMADLEAISKAWLQAKGHTEKAFSIGAFDPRYMSMFDCAVVRQEGRIVAFANVWKTDDREELSVDLMRHADEMPYGTMDFLFIHLMLWGRENGYRWFNLGLAPLSGIEARRLAPVWARLGHLLYKHGEAQYGFEGLRAYKEKFLPCWESSYIAGPPGIGLVRALFDLQALVGGGRDSAARKARLSRVA</sequence>
<feature type="transmembrane region" description="Helical" evidence="6">
    <location>
        <begin position="422"/>
        <end position="440"/>
    </location>
</feature>
<proteinExistence type="predicted"/>
<dbReference type="GO" id="GO:0005886">
    <property type="term" value="C:plasma membrane"/>
    <property type="evidence" value="ECO:0007669"/>
    <property type="project" value="UniProtKB-SubCell"/>
</dbReference>
<protein>
    <submittedName>
        <fullName evidence="8">Phosphatidylglycerol lysyltransferase</fullName>
    </submittedName>
</protein>
<dbReference type="Proteomes" id="UP000190989">
    <property type="component" value="Unassembled WGS sequence"/>
</dbReference>
<keyword evidence="9" id="KW-1185">Reference proteome</keyword>
<dbReference type="InterPro" id="IPR051211">
    <property type="entry name" value="PG_lysyltransferase"/>
</dbReference>
<organism evidence="8 9">
    <name type="scientific">Novosphingobium mathurense</name>
    <dbReference type="NCBI Taxonomy" id="428990"/>
    <lineage>
        <taxon>Bacteria</taxon>
        <taxon>Pseudomonadati</taxon>
        <taxon>Pseudomonadota</taxon>
        <taxon>Alphaproteobacteria</taxon>
        <taxon>Sphingomonadales</taxon>
        <taxon>Sphingomonadaceae</taxon>
        <taxon>Novosphingobium</taxon>
    </lineage>
</organism>
<dbReference type="InterPro" id="IPR024320">
    <property type="entry name" value="LPG_synthase_C"/>
</dbReference>
<accession>A0A1U6IQI1</accession>
<feature type="transmembrane region" description="Helical" evidence="6">
    <location>
        <begin position="281"/>
        <end position="302"/>
    </location>
</feature>
<evidence type="ECO:0000256" key="1">
    <source>
        <dbReference type="ARBA" id="ARBA00004651"/>
    </source>
</evidence>
<evidence type="ECO:0000256" key="6">
    <source>
        <dbReference type="SAM" id="Phobius"/>
    </source>
</evidence>
<keyword evidence="3 6" id="KW-0812">Transmembrane</keyword>
<dbReference type="GO" id="GO:0055091">
    <property type="term" value="P:phospholipid homeostasis"/>
    <property type="evidence" value="ECO:0007669"/>
    <property type="project" value="TreeGrafter"/>
</dbReference>
<feature type="transmembrane region" description="Helical" evidence="6">
    <location>
        <begin position="164"/>
        <end position="184"/>
    </location>
</feature>
<evidence type="ECO:0000256" key="2">
    <source>
        <dbReference type="ARBA" id="ARBA00022475"/>
    </source>
</evidence>
<dbReference type="Pfam" id="PF09924">
    <property type="entry name" value="LPG_synthase_C"/>
    <property type="match status" value="1"/>
</dbReference>
<dbReference type="SUPFAM" id="SSF55729">
    <property type="entry name" value="Acyl-CoA N-acyltransferases (Nat)"/>
    <property type="match status" value="1"/>
</dbReference>
<name>A0A1U6IQI1_9SPHN</name>
<dbReference type="InterPro" id="IPR016181">
    <property type="entry name" value="Acyl_CoA_acyltransferase"/>
</dbReference>
<dbReference type="RefSeq" id="WP_079731787.1">
    <property type="nucleotide sequence ID" value="NZ_FVZE01000011.1"/>
</dbReference>
<evidence type="ECO:0000313" key="8">
    <source>
        <dbReference type="EMBL" id="SLK10311.1"/>
    </source>
</evidence>
<dbReference type="NCBIfam" id="NF033480">
    <property type="entry name" value="bifunc_MprF"/>
    <property type="match status" value="1"/>
</dbReference>
<dbReference type="EMBL" id="FVZE01000011">
    <property type="protein sequence ID" value="SLK10311.1"/>
    <property type="molecule type" value="Genomic_DNA"/>
</dbReference>
<keyword evidence="2" id="KW-1003">Cell membrane</keyword>
<feature type="transmembrane region" description="Helical" evidence="6">
    <location>
        <begin position="492"/>
        <end position="513"/>
    </location>
</feature>
<evidence type="ECO:0000256" key="5">
    <source>
        <dbReference type="ARBA" id="ARBA00023136"/>
    </source>
</evidence>
<dbReference type="AlphaFoldDB" id="A0A1U6IQI1"/>
<feature type="transmembrane region" description="Helical" evidence="6">
    <location>
        <begin position="47"/>
        <end position="67"/>
    </location>
</feature>
<feature type="domain" description="Phosphatidylglycerol lysyltransferase C-terminal" evidence="7">
    <location>
        <begin position="537"/>
        <end position="823"/>
    </location>
</feature>
<gene>
    <name evidence="8" type="ORF">SAMN06295987_11145</name>
</gene>
<evidence type="ECO:0000256" key="3">
    <source>
        <dbReference type="ARBA" id="ARBA00022692"/>
    </source>
</evidence>
<feature type="transmembrane region" description="Helical" evidence="6">
    <location>
        <begin position="322"/>
        <end position="348"/>
    </location>
</feature>
<evidence type="ECO:0000256" key="4">
    <source>
        <dbReference type="ARBA" id="ARBA00022989"/>
    </source>
</evidence>
<feature type="transmembrane region" description="Helical" evidence="6">
    <location>
        <begin position="395"/>
        <end position="415"/>
    </location>
</feature>
<keyword evidence="8" id="KW-0808">Transferase</keyword>